<proteinExistence type="predicted"/>
<reference evidence="1" key="1">
    <citation type="submission" date="2022-11" db="EMBL/GenBank/DDBJ databases">
        <title>Genome Sequence of Nemania bipapillata.</title>
        <authorList>
            <person name="Buettner E."/>
        </authorList>
    </citation>
    <scope>NUCLEOTIDE SEQUENCE</scope>
    <source>
        <strain evidence="1">CP14</strain>
    </source>
</reference>
<keyword evidence="2" id="KW-1185">Reference proteome</keyword>
<organism evidence="1 2">
    <name type="scientific">Nemania bipapillata</name>
    <dbReference type="NCBI Taxonomy" id="110536"/>
    <lineage>
        <taxon>Eukaryota</taxon>
        <taxon>Fungi</taxon>
        <taxon>Dikarya</taxon>
        <taxon>Ascomycota</taxon>
        <taxon>Pezizomycotina</taxon>
        <taxon>Sordariomycetes</taxon>
        <taxon>Xylariomycetidae</taxon>
        <taxon>Xylariales</taxon>
        <taxon>Xylariaceae</taxon>
        <taxon>Nemania</taxon>
    </lineage>
</organism>
<sequence length="210" mass="23752">MSTRSSSSSSSSPSSSTSSLFSSSFSSFVPKLIDKIASALSSKRRKKKKEKRKQEGREREKEKEKEEDGNDNRRSKPRVADTEVNANNDGGNDHYSFVPLSEYQPGLRCDHTGCPQNEDDRGPDPYRPLPTDPKDAHQCQPAVMADGEPDYSSLPLTDRWVHKVWKVRKQAYEDAAKQFETTPDEHDPTFRPFNQDPSLWKDAVAAHLRP</sequence>
<protein>
    <submittedName>
        <fullName evidence="1">Uncharacterized protein</fullName>
    </submittedName>
</protein>
<evidence type="ECO:0000313" key="2">
    <source>
        <dbReference type="Proteomes" id="UP001153334"/>
    </source>
</evidence>
<dbReference type="Proteomes" id="UP001153334">
    <property type="component" value="Unassembled WGS sequence"/>
</dbReference>
<comment type="caution">
    <text evidence="1">The sequence shown here is derived from an EMBL/GenBank/DDBJ whole genome shotgun (WGS) entry which is preliminary data.</text>
</comment>
<accession>A0ACC2J2J1</accession>
<dbReference type="EMBL" id="JAPESX010000369">
    <property type="protein sequence ID" value="KAJ8121661.1"/>
    <property type="molecule type" value="Genomic_DNA"/>
</dbReference>
<gene>
    <name evidence="1" type="ORF">ONZ43_g1944</name>
</gene>
<evidence type="ECO:0000313" key="1">
    <source>
        <dbReference type="EMBL" id="KAJ8121661.1"/>
    </source>
</evidence>
<name>A0ACC2J2J1_9PEZI</name>